<dbReference type="OrthoDB" id="435520at2759"/>
<evidence type="ECO:0000256" key="1">
    <source>
        <dbReference type="SAM" id="MobiDB-lite"/>
    </source>
</evidence>
<evidence type="ECO:0000313" key="4">
    <source>
        <dbReference type="Proteomes" id="UP000184499"/>
    </source>
</evidence>
<name>A0A1L9UQW9_ASPBC</name>
<feature type="compositionally biased region" description="Basic and acidic residues" evidence="1">
    <location>
        <begin position="358"/>
        <end position="387"/>
    </location>
</feature>
<feature type="compositionally biased region" description="Polar residues" evidence="1">
    <location>
        <begin position="473"/>
        <end position="488"/>
    </location>
</feature>
<gene>
    <name evidence="3" type="ORF">ASPBRDRAFT_194962</name>
</gene>
<feature type="compositionally biased region" description="Basic and acidic residues" evidence="1">
    <location>
        <begin position="408"/>
        <end position="424"/>
    </location>
</feature>
<dbReference type="AlphaFoldDB" id="A0A1L9UQW9"/>
<feature type="region of interest" description="Disordered" evidence="1">
    <location>
        <begin position="758"/>
        <end position="781"/>
    </location>
</feature>
<feature type="region of interest" description="Disordered" evidence="1">
    <location>
        <begin position="694"/>
        <end position="732"/>
    </location>
</feature>
<evidence type="ECO:0000259" key="2">
    <source>
        <dbReference type="Pfam" id="PF00561"/>
    </source>
</evidence>
<evidence type="ECO:0000313" key="3">
    <source>
        <dbReference type="EMBL" id="OJJ74077.1"/>
    </source>
</evidence>
<dbReference type="EMBL" id="KV878682">
    <property type="protein sequence ID" value="OJJ74077.1"/>
    <property type="molecule type" value="Genomic_DNA"/>
</dbReference>
<organism evidence="3 4">
    <name type="scientific">Aspergillus brasiliensis (strain CBS 101740 / IMI 381727 / IBT 21946)</name>
    <dbReference type="NCBI Taxonomy" id="767769"/>
    <lineage>
        <taxon>Eukaryota</taxon>
        <taxon>Fungi</taxon>
        <taxon>Dikarya</taxon>
        <taxon>Ascomycota</taxon>
        <taxon>Pezizomycotina</taxon>
        <taxon>Eurotiomycetes</taxon>
        <taxon>Eurotiomycetidae</taxon>
        <taxon>Eurotiales</taxon>
        <taxon>Aspergillaceae</taxon>
        <taxon>Aspergillus</taxon>
        <taxon>Aspergillus subgen. Circumdati</taxon>
    </lineage>
</organism>
<feature type="compositionally biased region" description="Polar residues" evidence="1">
    <location>
        <begin position="398"/>
        <end position="407"/>
    </location>
</feature>
<dbReference type="Pfam" id="PF00561">
    <property type="entry name" value="Abhydrolase_1"/>
    <property type="match status" value="1"/>
</dbReference>
<dbReference type="SUPFAM" id="SSF53474">
    <property type="entry name" value="alpha/beta-Hydrolases"/>
    <property type="match status" value="1"/>
</dbReference>
<sequence length="906" mass="98709">MNRVEDPLASKSDDAPFHSLPSLPRHHKSIPSRTQLSDPSATAVDPASPEVISSLISSLSTISVPLQSHFDNIPRIDTETSPSAPIYIPTGQPFSLDQRQPSEHDLSVRNKARQASEEASQIPFLHPDDAAAPPIIRMARAPPSPKHKTTFDPPLSPGRPTSRGSYTSSKAAYEDTAFGTITTEPGPRVSTANSIASSGSRKSLRNQFGLLKRPSREFCSDKDRKTERLRKTCSFNDGLRHNIPRSRASIRSLCSMADVVEETRPVRAATEPSREATFSRPSSKERYSLQSARDSAPSTPGGIGSGRVIPARESSLRHSFSSSPKHRRSTRHSRYSSTSSREMKVDSAVSGVGNEAEQVTKRIQELKDQQQKIKSELEIDDTPEKPSKPAPAVASARELQNASASSETMEHRQIARQEHGRFDESAPAPAVMTGKSRSLARNSSSLASKSTSNPPPSLDRYDQLARYRGPLEQSTSAFTHKRSPSGSATPVGASTGEERPTSADSIDLAVYDYISSPKLTQKVSHPTSGRTIAFSEVGDPKGYVVLCCLGMGLTRYLMAFYDELARSLRLRLITLDRPGVGESGPYVDEAGTPLSWPDDVAIVCNHLKVTKFSIMAHSAGAIYALATALRIPQHIRGRIHLLAPWIPPSQLSSIGSQKAPVPTNAVPYSQRILRALPTSILKVANSSFMTATSASLTSSLPKSPRRAKRKALLKDSSSPTGAEAKGTQRLPSKIYQQGADLKALEGLKASDFSVAEGYPKADPTASQALLASSQERERQSDYDNRLTHKIWELATTNANPAVDLLVCLERRQPIGFRYVDITRNVVIHHGSRDTRVPVDNVRWLGQMMRRCEVRVLEGEGHGLMASAAVMGNVLMEIAKEWEDWMIVVQGKRRATVGTRSGIAVQA</sequence>
<reference evidence="4" key="1">
    <citation type="journal article" date="2017" name="Genome Biol.">
        <title>Comparative genomics reveals high biological diversity and specific adaptations in the industrially and medically important fungal genus Aspergillus.</title>
        <authorList>
            <person name="de Vries R.P."/>
            <person name="Riley R."/>
            <person name="Wiebenga A."/>
            <person name="Aguilar-Osorio G."/>
            <person name="Amillis S."/>
            <person name="Uchima C.A."/>
            <person name="Anderluh G."/>
            <person name="Asadollahi M."/>
            <person name="Askin M."/>
            <person name="Barry K."/>
            <person name="Battaglia E."/>
            <person name="Bayram O."/>
            <person name="Benocci T."/>
            <person name="Braus-Stromeyer S.A."/>
            <person name="Caldana C."/>
            <person name="Canovas D."/>
            <person name="Cerqueira G.C."/>
            <person name="Chen F."/>
            <person name="Chen W."/>
            <person name="Choi C."/>
            <person name="Clum A."/>
            <person name="Dos Santos R.A."/>
            <person name="Damasio A.R."/>
            <person name="Diallinas G."/>
            <person name="Emri T."/>
            <person name="Fekete E."/>
            <person name="Flipphi M."/>
            <person name="Freyberg S."/>
            <person name="Gallo A."/>
            <person name="Gournas C."/>
            <person name="Habgood R."/>
            <person name="Hainaut M."/>
            <person name="Harispe M.L."/>
            <person name="Henrissat B."/>
            <person name="Hilden K.S."/>
            <person name="Hope R."/>
            <person name="Hossain A."/>
            <person name="Karabika E."/>
            <person name="Karaffa L."/>
            <person name="Karanyi Z."/>
            <person name="Krasevec N."/>
            <person name="Kuo A."/>
            <person name="Kusch H."/>
            <person name="LaButti K."/>
            <person name="Lagendijk E.L."/>
            <person name="Lapidus A."/>
            <person name="Levasseur A."/>
            <person name="Lindquist E."/>
            <person name="Lipzen A."/>
            <person name="Logrieco A.F."/>
            <person name="MacCabe A."/>
            <person name="Maekelae M.R."/>
            <person name="Malavazi I."/>
            <person name="Melin P."/>
            <person name="Meyer V."/>
            <person name="Mielnichuk N."/>
            <person name="Miskei M."/>
            <person name="Molnar A.P."/>
            <person name="Mule G."/>
            <person name="Ngan C.Y."/>
            <person name="Orejas M."/>
            <person name="Orosz E."/>
            <person name="Ouedraogo J.P."/>
            <person name="Overkamp K.M."/>
            <person name="Park H.-S."/>
            <person name="Perrone G."/>
            <person name="Piumi F."/>
            <person name="Punt P.J."/>
            <person name="Ram A.F."/>
            <person name="Ramon A."/>
            <person name="Rauscher S."/>
            <person name="Record E."/>
            <person name="Riano-Pachon D.M."/>
            <person name="Robert V."/>
            <person name="Roehrig J."/>
            <person name="Ruller R."/>
            <person name="Salamov A."/>
            <person name="Salih N.S."/>
            <person name="Samson R.A."/>
            <person name="Sandor E."/>
            <person name="Sanguinetti M."/>
            <person name="Schuetze T."/>
            <person name="Sepcic K."/>
            <person name="Shelest E."/>
            <person name="Sherlock G."/>
            <person name="Sophianopoulou V."/>
            <person name="Squina F.M."/>
            <person name="Sun H."/>
            <person name="Susca A."/>
            <person name="Todd R.B."/>
            <person name="Tsang A."/>
            <person name="Unkles S.E."/>
            <person name="van de Wiele N."/>
            <person name="van Rossen-Uffink D."/>
            <person name="Oliveira J.V."/>
            <person name="Vesth T.C."/>
            <person name="Visser J."/>
            <person name="Yu J.-H."/>
            <person name="Zhou M."/>
            <person name="Andersen M.R."/>
            <person name="Archer D.B."/>
            <person name="Baker S.E."/>
            <person name="Benoit I."/>
            <person name="Brakhage A.A."/>
            <person name="Braus G.H."/>
            <person name="Fischer R."/>
            <person name="Frisvad J.C."/>
            <person name="Goldman G.H."/>
            <person name="Houbraken J."/>
            <person name="Oakley B."/>
            <person name="Pocsi I."/>
            <person name="Scazzocchio C."/>
            <person name="Seiboth B."/>
            <person name="vanKuyk P.A."/>
            <person name="Wortman J."/>
            <person name="Dyer P.S."/>
            <person name="Grigoriev I.V."/>
        </authorList>
    </citation>
    <scope>NUCLEOTIDE SEQUENCE [LARGE SCALE GENOMIC DNA]</scope>
    <source>
        <strain evidence="4">CBS 101740 / IMI 381727 / IBT 21946</strain>
    </source>
</reference>
<feature type="region of interest" description="Disordered" evidence="1">
    <location>
        <begin position="1"/>
        <end position="48"/>
    </location>
</feature>
<feature type="compositionally biased region" description="Basic and acidic residues" evidence="1">
    <location>
        <begin position="1"/>
        <end position="16"/>
    </location>
</feature>
<feature type="region of interest" description="Disordered" evidence="1">
    <location>
        <begin position="96"/>
        <end position="201"/>
    </location>
</feature>
<dbReference type="InterPro" id="IPR000073">
    <property type="entry name" value="AB_hydrolase_1"/>
</dbReference>
<feature type="compositionally biased region" description="Polar residues" evidence="1">
    <location>
        <begin position="190"/>
        <end position="201"/>
    </location>
</feature>
<dbReference type="GeneID" id="93573302"/>
<feature type="compositionally biased region" description="Polar residues" evidence="1">
    <location>
        <begin position="764"/>
        <end position="773"/>
    </location>
</feature>
<dbReference type="VEuPathDB" id="FungiDB:ASPBRDRAFT_194962"/>
<feature type="region of interest" description="Disordered" evidence="1">
    <location>
        <begin position="265"/>
        <end position="461"/>
    </location>
</feature>
<protein>
    <recommendedName>
        <fullName evidence="2">AB hydrolase-1 domain-containing protein</fullName>
    </recommendedName>
</protein>
<keyword evidence="4" id="KW-1185">Reference proteome</keyword>
<feature type="compositionally biased region" description="Low complexity" evidence="1">
    <location>
        <begin position="435"/>
        <end position="452"/>
    </location>
</feature>
<dbReference type="OMA" id="GHVVLCC"/>
<dbReference type="RefSeq" id="XP_067481325.1">
    <property type="nucleotide sequence ID" value="XM_067620814.1"/>
</dbReference>
<dbReference type="STRING" id="767769.A0A1L9UQW9"/>
<feature type="compositionally biased region" description="Polar residues" evidence="1">
    <location>
        <begin position="288"/>
        <end position="298"/>
    </location>
</feature>
<dbReference type="Proteomes" id="UP000184499">
    <property type="component" value="Unassembled WGS sequence"/>
</dbReference>
<feature type="region of interest" description="Disordered" evidence="1">
    <location>
        <begin position="473"/>
        <end position="502"/>
    </location>
</feature>
<proteinExistence type="predicted"/>
<dbReference type="Gene3D" id="3.40.50.1820">
    <property type="entry name" value="alpha/beta hydrolase"/>
    <property type="match status" value="1"/>
</dbReference>
<dbReference type="InterPro" id="IPR050471">
    <property type="entry name" value="AB_hydrolase"/>
</dbReference>
<dbReference type="InterPro" id="IPR029058">
    <property type="entry name" value="AB_hydrolase_fold"/>
</dbReference>
<dbReference type="PANTHER" id="PTHR43433">
    <property type="entry name" value="HYDROLASE, ALPHA/BETA FOLD FAMILY PROTEIN"/>
    <property type="match status" value="1"/>
</dbReference>
<feature type="compositionally biased region" description="Low complexity" evidence="1">
    <location>
        <begin position="130"/>
        <end position="141"/>
    </location>
</feature>
<dbReference type="PANTHER" id="PTHR43433:SF10">
    <property type="entry name" value="AB HYDROLASE-1 DOMAIN-CONTAINING PROTEIN"/>
    <property type="match status" value="1"/>
</dbReference>
<feature type="compositionally biased region" description="Basic residues" evidence="1">
    <location>
        <begin position="324"/>
        <end position="334"/>
    </location>
</feature>
<feature type="compositionally biased region" description="Polar residues" evidence="1">
    <location>
        <begin position="31"/>
        <end position="40"/>
    </location>
</feature>
<accession>A0A1L9UQW9</accession>
<feature type="domain" description="AB hydrolase-1" evidence="2">
    <location>
        <begin position="544"/>
        <end position="653"/>
    </location>
</feature>